<reference evidence="2" key="1">
    <citation type="journal article" date="2013" name="Extremophiles">
        <title>Proteinivorax tanatarense gen. nov., sp. nov., an anaerobic, haloalkaliphilic, proteolytic bacterium isolated from a decaying algal bloom, and proposal of Proteinivoraceae fam. nov.</title>
        <authorList>
            <person name="Kevbrin V."/>
            <person name="Boltyanskaya Y."/>
            <person name="Zhilina T."/>
            <person name="Kolganova T."/>
            <person name="Lavrentjeva E."/>
            <person name="Kuznetsov B."/>
        </authorList>
    </citation>
    <scope>NUCLEOTIDE SEQUENCE</scope>
    <source>
        <strain evidence="2">Z-910T</strain>
    </source>
</reference>
<organism evidence="2">
    <name type="scientific">Proteinivorax tanatarense</name>
    <dbReference type="NCBI Taxonomy" id="1260629"/>
    <lineage>
        <taxon>Bacteria</taxon>
        <taxon>Bacillati</taxon>
        <taxon>Bacillota</taxon>
        <taxon>Clostridia</taxon>
        <taxon>Eubacteriales</taxon>
        <taxon>Proteinivoracaceae</taxon>
        <taxon>Proteinivorax</taxon>
    </lineage>
</organism>
<accession>A0AAU7VI66</accession>
<evidence type="ECO:0000313" key="2">
    <source>
        <dbReference type="EMBL" id="XBX73556.1"/>
    </source>
</evidence>
<protein>
    <submittedName>
        <fullName evidence="2">Uncharacterized protein</fullName>
    </submittedName>
</protein>
<keyword evidence="1" id="KW-0175">Coiled coil</keyword>
<feature type="coiled-coil region" evidence="1">
    <location>
        <begin position="35"/>
        <end position="69"/>
    </location>
</feature>
<sequence length="321" mass="38095">MLENQKVNYNNEELVYKRDMVEIADKLQHKNSFSQEVCQKELKDLQRRNNLLKHRMKNLIKKANKIKDDICDKGTQSKVGESFYQSTEINRSNLLSTKEKPLVKINYYRFYNKIYSYENRLRYLKKLLLKNELNIISLSNAKIFNSGKQKFLRDEQSLEYSSKEEVLSEQHSARESCYLQTVVLDKLQKRLQQLQQLKKRNQQDLTTINALYEGDMVSKQPGSWHYSSKYKVTDGNVYSFAAMRKMLEYKKRKKYAPYCWTKTTNKLPAGFYSSSNTVALKLERDFNATVYKYNPYRSNLSDRKKGLFNFKHIGKLAQVNY</sequence>
<dbReference type="RefSeq" id="WP_350342316.1">
    <property type="nucleotide sequence ID" value="NZ_CP158367.1"/>
</dbReference>
<reference evidence="2" key="2">
    <citation type="submission" date="2024-06" db="EMBL/GenBank/DDBJ databases">
        <authorList>
            <person name="Petrova K.O."/>
            <person name="Toshchakov S.V."/>
            <person name="Boltjanskaja Y.V."/>
            <person name="Kevbrin V."/>
        </authorList>
    </citation>
    <scope>NUCLEOTIDE SEQUENCE</scope>
    <source>
        <strain evidence="2">Z-910T</strain>
    </source>
</reference>
<proteinExistence type="predicted"/>
<dbReference type="AlphaFoldDB" id="A0AAU7VI66"/>
<name>A0AAU7VI66_9FIRM</name>
<dbReference type="EMBL" id="CP158367">
    <property type="protein sequence ID" value="XBX73556.1"/>
    <property type="molecule type" value="Genomic_DNA"/>
</dbReference>
<evidence type="ECO:0000256" key="1">
    <source>
        <dbReference type="SAM" id="Coils"/>
    </source>
</evidence>
<gene>
    <name evidence="2" type="ORF">PRVXT_001543</name>
</gene>